<keyword evidence="2" id="KW-1185">Reference proteome</keyword>
<organism evidence="1 2">
    <name type="scientific">Phytophthora fragariaefolia</name>
    <dbReference type="NCBI Taxonomy" id="1490495"/>
    <lineage>
        <taxon>Eukaryota</taxon>
        <taxon>Sar</taxon>
        <taxon>Stramenopiles</taxon>
        <taxon>Oomycota</taxon>
        <taxon>Peronosporomycetes</taxon>
        <taxon>Peronosporales</taxon>
        <taxon>Peronosporaceae</taxon>
        <taxon>Phytophthora</taxon>
    </lineage>
</organism>
<dbReference type="EMBL" id="BSXT01001390">
    <property type="protein sequence ID" value="GMF41990.1"/>
    <property type="molecule type" value="Genomic_DNA"/>
</dbReference>
<dbReference type="OrthoDB" id="115372at2759"/>
<proteinExistence type="predicted"/>
<evidence type="ECO:0000313" key="2">
    <source>
        <dbReference type="Proteomes" id="UP001165121"/>
    </source>
</evidence>
<dbReference type="AlphaFoldDB" id="A0A9W6XN98"/>
<reference evidence="1" key="1">
    <citation type="submission" date="2023-04" db="EMBL/GenBank/DDBJ databases">
        <title>Phytophthora fragariaefolia NBRC 109709.</title>
        <authorList>
            <person name="Ichikawa N."/>
            <person name="Sato H."/>
            <person name="Tonouchi N."/>
        </authorList>
    </citation>
    <scope>NUCLEOTIDE SEQUENCE</scope>
    <source>
        <strain evidence="1">NBRC 109709</strain>
    </source>
</reference>
<accession>A0A9W6XN98</accession>
<gene>
    <name evidence="1" type="ORF">Pfra01_001354100</name>
</gene>
<sequence length="176" mass="19232">MEGVDEGARAWHSRSMLQHHFGICSPFQQLREHDTSREGSNPAVCARLQLLQGDLEANPAPPQGAPAVAQCAGADLGEQRSLSIDLTYHGSNRDDSISAVVNEAAATVDHLASRFVRLSTNTVRREVHRLRAEFGERPIVGIGHSVGAGMSKPRAREFLLAWCCVNRQWRNPGLMG</sequence>
<name>A0A9W6XN98_9STRA</name>
<evidence type="ECO:0000313" key="1">
    <source>
        <dbReference type="EMBL" id="GMF41990.1"/>
    </source>
</evidence>
<comment type="caution">
    <text evidence="1">The sequence shown here is derived from an EMBL/GenBank/DDBJ whole genome shotgun (WGS) entry which is preliminary data.</text>
</comment>
<dbReference type="Proteomes" id="UP001165121">
    <property type="component" value="Unassembled WGS sequence"/>
</dbReference>
<protein>
    <submittedName>
        <fullName evidence="1">Unnamed protein product</fullName>
    </submittedName>
</protein>